<dbReference type="InterPro" id="IPR007456">
    <property type="entry name" value="Smg"/>
</dbReference>
<dbReference type="PANTHER" id="PTHR38692">
    <property type="entry name" value="PROTEIN SMG"/>
    <property type="match status" value="1"/>
</dbReference>
<accession>A0A3B1BHM4</accession>
<protein>
    <recommendedName>
        <fullName evidence="2">Protein Smg homolog</fullName>
    </recommendedName>
</protein>
<name>A0A3B1BHM4_9ZZZZ</name>
<dbReference type="EMBL" id="UOFU01000381">
    <property type="protein sequence ID" value="VAX04447.1"/>
    <property type="molecule type" value="Genomic_DNA"/>
</dbReference>
<dbReference type="Pfam" id="PF04361">
    <property type="entry name" value="DUF494"/>
    <property type="match status" value="1"/>
</dbReference>
<dbReference type="HAMAP" id="MF_00598">
    <property type="entry name" value="Smg"/>
    <property type="match status" value="1"/>
</dbReference>
<proteinExistence type="inferred from homology"/>
<evidence type="ECO:0008006" key="2">
    <source>
        <dbReference type="Google" id="ProtNLM"/>
    </source>
</evidence>
<reference evidence="1" key="1">
    <citation type="submission" date="2018-06" db="EMBL/GenBank/DDBJ databases">
        <authorList>
            <person name="Zhirakovskaya E."/>
        </authorList>
    </citation>
    <scope>NUCLEOTIDE SEQUENCE</scope>
</reference>
<dbReference type="PANTHER" id="PTHR38692:SF1">
    <property type="entry name" value="PROTEIN SMG"/>
    <property type="match status" value="1"/>
</dbReference>
<organism evidence="1">
    <name type="scientific">hydrothermal vent metagenome</name>
    <dbReference type="NCBI Taxonomy" id="652676"/>
    <lineage>
        <taxon>unclassified sequences</taxon>
        <taxon>metagenomes</taxon>
        <taxon>ecological metagenomes</taxon>
    </lineage>
</organism>
<evidence type="ECO:0000313" key="1">
    <source>
        <dbReference type="EMBL" id="VAX04447.1"/>
    </source>
</evidence>
<dbReference type="AlphaFoldDB" id="A0A3B1BHM4"/>
<gene>
    <name evidence="1" type="ORF">MNBD_GAMMA20-1308</name>
</gene>
<sequence>MKEDVLDVLMYLFENYMDDDTALDEDPETLRVQLREAGFLHSEISKAFTWLEDLALAQRDTAPPSLQAGRSIRVFNASEEKKLDIESRGFLIFLEQMGVLDDASRELVIDRIMALESADIDLEQVKWVVLMVLFNQPGLEEAFSWMENMVMEESSQQSLH</sequence>